<accession>A0A8X8YIY8</accession>
<evidence type="ECO:0000313" key="2">
    <source>
        <dbReference type="EMBL" id="KAG6433326.1"/>
    </source>
</evidence>
<keyword evidence="3" id="KW-1185">Reference proteome</keyword>
<sequence>MNNTRVDLPELHQMLKTYESLLRDQFPQPSKNDKKASRGRNLASSLHVEVGIPSPSLSISEPPALQSRTRPPSALLPLGAPPPLPPLGISYQSSIAKGKYVLMRSSSKMFSKWKNKRPKKKNASKDVVLKPKGGWVKKKPALLKDECLFCHEKGH</sequence>
<protein>
    <submittedName>
        <fullName evidence="2">Uncharacterized protein</fullName>
    </submittedName>
</protein>
<evidence type="ECO:0000256" key="1">
    <source>
        <dbReference type="SAM" id="MobiDB-lite"/>
    </source>
</evidence>
<gene>
    <name evidence="2" type="ORF">SASPL_104935</name>
</gene>
<reference evidence="2" key="2">
    <citation type="submission" date="2020-08" db="EMBL/GenBank/DDBJ databases">
        <title>Plant Genome Project.</title>
        <authorList>
            <person name="Zhang R.-G."/>
        </authorList>
    </citation>
    <scope>NUCLEOTIDE SEQUENCE</scope>
    <source>
        <strain evidence="2">Huo1</strain>
        <tissue evidence="2">Leaf</tissue>
    </source>
</reference>
<proteinExistence type="predicted"/>
<feature type="region of interest" description="Disordered" evidence="1">
    <location>
        <begin position="22"/>
        <end position="79"/>
    </location>
</feature>
<comment type="caution">
    <text evidence="2">The sequence shown here is derived from an EMBL/GenBank/DDBJ whole genome shotgun (WGS) entry which is preliminary data.</text>
</comment>
<reference evidence="2" key="1">
    <citation type="submission" date="2018-01" db="EMBL/GenBank/DDBJ databases">
        <authorList>
            <person name="Mao J.F."/>
        </authorList>
    </citation>
    <scope>NUCLEOTIDE SEQUENCE</scope>
    <source>
        <strain evidence="2">Huo1</strain>
        <tissue evidence="2">Leaf</tissue>
    </source>
</reference>
<dbReference type="EMBL" id="PNBA02000002">
    <property type="protein sequence ID" value="KAG6433326.1"/>
    <property type="molecule type" value="Genomic_DNA"/>
</dbReference>
<feature type="compositionally biased region" description="Low complexity" evidence="1">
    <location>
        <begin position="52"/>
        <end position="63"/>
    </location>
</feature>
<dbReference type="Proteomes" id="UP000298416">
    <property type="component" value="Unassembled WGS sequence"/>
</dbReference>
<evidence type="ECO:0000313" key="3">
    <source>
        <dbReference type="Proteomes" id="UP000298416"/>
    </source>
</evidence>
<name>A0A8X8YIY8_SALSN</name>
<dbReference type="AlphaFoldDB" id="A0A8X8YIY8"/>
<organism evidence="2">
    <name type="scientific">Salvia splendens</name>
    <name type="common">Scarlet sage</name>
    <dbReference type="NCBI Taxonomy" id="180675"/>
    <lineage>
        <taxon>Eukaryota</taxon>
        <taxon>Viridiplantae</taxon>
        <taxon>Streptophyta</taxon>
        <taxon>Embryophyta</taxon>
        <taxon>Tracheophyta</taxon>
        <taxon>Spermatophyta</taxon>
        <taxon>Magnoliopsida</taxon>
        <taxon>eudicotyledons</taxon>
        <taxon>Gunneridae</taxon>
        <taxon>Pentapetalae</taxon>
        <taxon>asterids</taxon>
        <taxon>lamiids</taxon>
        <taxon>Lamiales</taxon>
        <taxon>Lamiaceae</taxon>
        <taxon>Nepetoideae</taxon>
        <taxon>Mentheae</taxon>
        <taxon>Salviinae</taxon>
        <taxon>Salvia</taxon>
        <taxon>Salvia subgen. Calosphace</taxon>
        <taxon>core Calosphace</taxon>
    </lineage>
</organism>